<feature type="transmembrane region" description="Helical" evidence="3">
    <location>
        <begin position="63"/>
        <end position="87"/>
    </location>
</feature>
<dbReference type="RefSeq" id="WP_306933991.1">
    <property type="nucleotide sequence ID" value="NZ_JAUTBL010000002.1"/>
</dbReference>
<evidence type="ECO:0000256" key="1">
    <source>
        <dbReference type="ARBA" id="ARBA00012528"/>
    </source>
</evidence>
<gene>
    <name evidence="6" type="ORF">QE369_003261</name>
    <name evidence="5" type="ORF">QE408_003924</name>
</gene>
<keyword evidence="3" id="KW-0812">Transmembrane</keyword>
<reference evidence="6" key="1">
    <citation type="submission" date="2023-08" db="EMBL/GenBank/DDBJ databases">
        <title>Functional and genomic diversity of the sorghum phyllosphere microbiome.</title>
        <authorList>
            <person name="Shade A."/>
        </authorList>
    </citation>
    <scope>NUCLEOTIDE SEQUENCE</scope>
    <source>
        <strain evidence="6">SORGH_AS_0974</strain>
        <strain evidence="5 7">SORGH_AS_1126</strain>
    </source>
</reference>
<dbReference type="NCBIfam" id="TIGR00254">
    <property type="entry name" value="GGDEF"/>
    <property type="match status" value="1"/>
</dbReference>
<dbReference type="PROSITE" id="PS50887">
    <property type="entry name" value="GGDEF"/>
    <property type="match status" value="1"/>
</dbReference>
<dbReference type="EMBL" id="JAUTBL010000002">
    <property type="protein sequence ID" value="MDQ1186781.1"/>
    <property type="molecule type" value="Genomic_DNA"/>
</dbReference>
<dbReference type="Pfam" id="PF00990">
    <property type="entry name" value="GGDEF"/>
    <property type="match status" value="1"/>
</dbReference>
<dbReference type="InterPro" id="IPR050469">
    <property type="entry name" value="Diguanylate_Cyclase"/>
</dbReference>
<sequence>MADGFAKFISLDMSLSDPGKGQTLQSFALKMVFISISLSILISLAVILLGSTLELLPVPLAEAVSYSIAMGWIVGGLVAGILCKVLAKAIRQLRESQAEFERLSRTDTLSGLANRRAFNQVFEDIQNNASLAIFDLDRFKSINDNFGHSAGDLVIKRVARAIEDVFGDFHCVARLGGEEFGVIVCGGDRKDRVALIEMARVRVACLSVNFEGNLLQTTVSVGIAEIEPSRSKHDTFALADKALYIAKAAGRNRLCHSDDAFARMERNETLSMALQVAS</sequence>
<dbReference type="Proteomes" id="UP001224781">
    <property type="component" value="Unassembled WGS sequence"/>
</dbReference>
<dbReference type="GO" id="GO:0005886">
    <property type="term" value="C:plasma membrane"/>
    <property type="evidence" value="ECO:0007669"/>
    <property type="project" value="TreeGrafter"/>
</dbReference>
<comment type="caution">
    <text evidence="6">The sequence shown here is derived from an EMBL/GenBank/DDBJ whole genome shotgun (WGS) entry which is preliminary data.</text>
</comment>
<keyword evidence="7" id="KW-1185">Reference proteome</keyword>
<evidence type="ECO:0000259" key="4">
    <source>
        <dbReference type="PROSITE" id="PS50887"/>
    </source>
</evidence>
<dbReference type="EMBL" id="JAVIZC010000003">
    <property type="protein sequence ID" value="MDR6103064.1"/>
    <property type="molecule type" value="Genomic_DNA"/>
</dbReference>
<feature type="domain" description="GGDEF" evidence="4">
    <location>
        <begin position="127"/>
        <end position="259"/>
    </location>
</feature>
<dbReference type="InterPro" id="IPR000160">
    <property type="entry name" value="GGDEF_dom"/>
</dbReference>
<organism evidence="6 8">
    <name type="scientific">Agrobacterium larrymoorei</name>
    <dbReference type="NCBI Taxonomy" id="160699"/>
    <lineage>
        <taxon>Bacteria</taxon>
        <taxon>Pseudomonadati</taxon>
        <taxon>Pseudomonadota</taxon>
        <taxon>Alphaproteobacteria</taxon>
        <taxon>Hyphomicrobiales</taxon>
        <taxon>Rhizobiaceae</taxon>
        <taxon>Rhizobium/Agrobacterium group</taxon>
        <taxon>Agrobacterium</taxon>
    </lineage>
</organism>
<evidence type="ECO:0000313" key="7">
    <source>
        <dbReference type="Proteomes" id="UP001224781"/>
    </source>
</evidence>
<evidence type="ECO:0000313" key="5">
    <source>
        <dbReference type="EMBL" id="MDQ1186781.1"/>
    </source>
</evidence>
<dbReference type="Gene3D" id="3.30.70.270">
    <property type="match status" value="1"/>
</dbReference>
<dbReference type="InterPro" id="IPR043128">
    <property type="entry name" value="Rev_trsase/Diguanyl_cyclase"/>
</dbReference>
<accession>A0AAJ2BCL5</accession>
<dbReference type="PANTHER" id="PTHR45138:SF9">
    <property type="entry name" value="DIGUANYLATE CYCLASE DGCM-RELATED"/>
    <property type="match status" value="1"/>
</dbReference>
<evidence type="ECO:0000313" key="6">
    <source>
        <dbReference type="EMBL" id="MDR6103064.1"/>
    </source>
</evidence>
<evidence type="ECO:0000313" key="8">
    <source>
        <dbReference type="Proteomes" id="UP001255601"/>
    </source>
</evidence>
<dbReference type="GO" id="GO:0043709">
    <property type="term" value="P:cell adhesion involved in single-species biofilm formation"/>
    <property type="evidence" value="ECO:0007669"/>
    <property type="project" value="TreeGrafter"/>
</dbReference>
<keyword evidence="3" id="KW-0472">Membrane</keyword>
<comment type="catalytic activity">
    <reaction evidence="2">
        <text>2 GTP = 3',3'-c-di-GMP + 2 diphosphate</text>
        <dbReference type="Rhea" id="RHEA:24898"/>
        <dbReference type="ChEBI" id="CHEBI:33019"/>
        <dbReference type="ChEBI" id="CHEBI:37565"/>
        <dbReference type="ChEBI" id="CHEBI:58805"/>
        <dbReference type="EC" id="2.7.7.65"/>
    </reaction>
</comment>
<evidence type="ECO:0000256" key="3">
    <source>
        <dbReference type="SAM" id="Phobius"/>
    </source>
</evidence>
<name>A0AAJ2BCL5_9HYPH</name>
<dbReference type="PANTHER" id="PTHR45138">
    <property type="entry name" value="REGULATORY COMPONENTS OF SENSORY TRANSDUCTION SYSTEM"/>
    <property type="match status" value="1"/>
</dbReference>
<dbReference type="CDD" id="cd01949">
    <property type="entry name" value="GGDEF"/>
    <property type="match status" value="1"/>
</dbReference>
<dbReference type="GO" id="GO:0052621">
    <property type="term" value="F:diguanylate cyclase activity"/>
    <property type="evidence" value="ECO:0007669"/>
    <property type="project" value="UniProtKB-EC"/>
</dbReference>
<evidence type="ECO:0000256" key="2">
    <source>
        <dbReference type="ARBA" id="ARBA00034247"/>
    </source>
</evidence>
<dbReference type="InterPro" id="IPR029787">
    <property type="entry name" value="Nucleotide_cyclase"/>
</dbReference>
<feature type="transmembrane region" description="Helical" evidence="3">
    <location>
        <begin position="27"/>
        <end position="51"/>
    </location>
</feature>
<dbReference type="SUPFAM" id="SSF55073">
    <property type="entry name" value="Nucleotide cyclase"/>
    <property type="match status" value="1"/>
</dbReference>
<dbReference type="GO" id="GO:1902201">
    <property type="term" value="P:negative regulation of bacterial-type flagellum-dependent cell motility"/>
    <property type="evidence" value="ECO:0007669"/>
    <property type="project" value="TreeGrafter"/>
</dbReference>
<dbReference type="SMART" id="SM00267">
    <property type="entry name" value="GGDEF"/>
    <property type="match status" value="1"/>
</dbReference>
<dbReference type="Proteomes" id="UP001255601">
    <property type="component" value="Unassembled WGS sequence"/>
</dbReference>
<dbReference type="AlphaFoldDB" id="A0AAJ2BCL5"/>
<dbReference type="EC" id="2.7.7.65" evidence="1"/>
<keyword evidence="3" id="KW-1133">Transmembrane helix</keyword>
<protein>
    <recommendedName>
        <fullName evidence="1">diguanylate cyclase</fullName>
        <ecNumber evidence="1">2.7.7.65</ecNumber>
    </recommendedName>
</protein>
<proteinExistence type="predicted"/>